<dbReference type="EMBL" id="JAIWYP010000006">
    <property type="protein sequence ID" value="KAH3812614.1"/>
    <property type="molecule type" value="Genomic_DNA"/>
</dbReference>
<name>A0A9D4JJJ3_DREPO</name>
<evidence type="ECO:0000313" key="1">
    <source>
        <dbReference type="EMBL" id="KAH3812614.1"/>
    </source>
</evidence>
<evidence type="ECO:0000313" key="2">
    <source>
        <dbReference type="Proteomes" id="UP000828390"/>
    </source>
</evidence>
<reference evidence="1" key="1">
    <citation type="journal article" date="2019" name="bioRxiv">
        <title>The Genome of the Zebra Mussel, Dreissena polymorpha: A Resource for Invasive Species Research.</title>
        <authorList>
            <person name="McCartney M.A."/>
            <person name="Auch B."/>
            <person name="Kono T."/>
            <person name="Mallez S."/>
            <person name="Zhang Y."/>
            <person name="Obille A."/>
            <person name="Becker A."/>
            <person name="Abrahante J.E."/>
            <person name="Garbe J."/>
            <person name="Badalamenti J.P."/>
            <person name="Herman A."/>
            <person name="Mangelson H."/>
            <person name="Liachko I."/>
            <person name="Sullivan S."/>
            <person name="Sone E.D."/>
            <person name="Koren S."/>
            <person name="Silverstein K.A.T."/>
            <person name="Beckman K.B."/>
            <person name="Gohl D.M."/>
        </authorList>
    </citation>
    <scope>NUCLEOTIDE SEQUENCE</scope>
    <source>
        <strain evidence="1">Duluth1</strain>
        <tissue evidence="1">Whole animal</tissue>
    </source>
</reference>
<sequence>MSSALRKGGLMQAEEAMECVTINLRNSHDQLYKLAAVGLLLPTSEAGRYLTRLSRAQ</sequence>
<dbReference type="AlphaFoldDB" id="A0A9D4JJJ3"/>
<comment type="caution">
    <text evidence="1">The sequence shown here is derived from an EMBL/GenBank/DDBJ whole genome shotgun (WGS) entry which is preliminary data.</text>
</comment>
<reference evidence="1" key="2">
    <citation type="submission" date="2020-11" db="EMBL/GenBank/DDBJ databases">
        <authorList>
            <person name="McCartney M.A."/>
            <person name="Auch B."/>
            <person name="Kono T."/>
            <person name="Mallez S."/>
            <person name="Becker A."/>
            <person name="Gohl D.M."/>
            <person name="Silverstein K.A.T."/>
            <person name="Koren S."/>
            <person name="Bechman K.B."/>
            <person name="Herman A."/>
            <person name="Abrahante J.E."/>
            <person name="Garbe J."/>
        </authorList>
    </citation>
    <scope>NUCLEOTIDE SEQUENCE</scope>
    <source>
        <strain evidence="1">Duluth1</strain>
        <tissue evidence="1">Whole animal</tissue>
    </source>
</reference>
<accession>A0A9D4JJJ3</accession>
<organism evidence="1 2">
    <name type="scientific">Dreissena polymorpha</name>
    <name type="common">Zebra mussel</name>
    <name type="synonym">Mytilus polymorpha</name>
    <dbReference type="NCBI Taxonomy" id="45954"/>
    <lineage>
        <taxon>Eukaryota</taxon>
        <taxon>Metazoa</taxon>
        <taxon>Spiralia</taxon>
        <taxon>Lophotrochozoa</taxon>
        <taxon>Mollusca</taxon>
        <taxon>Bivalvia</taxon>
        <taxon>Autobranchia</taxon>
        <taxon>Heteroconchia</taxon>
        <taxon>Euheterodonta</taxon>
        <taxon>Imparidentia</taxon>
        <taxon>Neoheterodontei</taxon>
        <taxon>Myida</taxon>
        <taxon>Dreissenoidea</taxon>
        <taxon>Dreissenidae</taxon>
        <taxon>Dreissena</taxon>
    </lineage>
</organism>
<proteinExistence type="predicted"/>
<dbReference type="Proteomes" id="UP000828390">
    <property type="component" value="Unassembled WGS sequence"/>
</dbReference>
<protein>
    <submittedName>
        <fullName evidence="1">Uncharacterized protein</fullName>
    </submittedName>
</protein>
<gene>
    <name evidence="1" type="ORF">DPMN_141050</name>
</gene>
<keyword evidence="2" id="KW-1185">Reference proteome</keyword>